<gene>
    <name evidence="2" type="ORF">FIBSPDRAFT_825338</name>
</gene>
<dbReference type="OrthoDB" id="3068660at2759"/>
<evidence type="ECO:0000256" key="1">
    <source>
        <dbReference type="SAM" id="Phobius"/>
    </source>
</evidence>
<accession>A0A166K8U4</accession>
<protein>
    <submittedName>
        <fullName evidence="2">Uncharacterized protein</fullName>
    </submittedName>
</protein>
<keyword evidence="1" id="KW-0472">Membrane</keyword>
<sequence>MVQLEDPLTTILESWKNPPMFSDLPGENVRMWLSKIRLGCKMRGVPRQLWTDLAIIFISGELKDVVLGMQRFLQKTGRSQWEWECFEVDLTRICEEAERNRNISIEGSDSESGLKKFAREHPHLATSAGIALIGTGALVVAPALALGALNIVGFGAVGPMAGSLAAALQSAIYGGATTGIFSVFQSFAMTAVAASPAVLTGACAAITGGTWFIKKSVDTATPPSEEGAPPPYAR</sequence>
<dbReference type="Gene3D" id="6.10.110.10">
    <property type="match status" value="1"/>
</dbReference>
<feature type="transmembrane region" description="Helical" evidence="1">
    <location>
        <begin position="124"/>
        <end position="145"/>
    </location>
</feature>
<keyword evidence="1" id="KW-1133">Transmembrane helix</keyword>
<reference evidence="2" key="1">
    <citation type="journal article" date="2016" name="Mol. Biol. Evol.">
        <title>Comparative Genomics of Early-Diverging Mushroom-Forming Fungi Provides Insights into the Origins of Lignocellulose Decay Capabilities.</title>
        <authorList>
            <person name="Nagy L.G."/>
            <person name="Riley R."/>
            <person name="Tritt A."/>
            <person name="Adam C."/>
            <person name="Daum C."/>
            <person name="Floudas D."/>
            <person name="Sun H."/>
            <person name="Yadav J.S."/>
            <person name="Pangilinan J."/>
            <person name="Larsson K.H."/>
            <person name="Matsuura K."/>
            <person name="Barry K."/>
            <person name="Labutti K."/>
            <person name="Kuo R."/>
            <person name="Ohm R.A."/>
            <person name="Bhattacharya S.S."/>
            <person name="Shirouzu T."/>
            <person name="Yoshinaga Y."/>
            <person name="Martin F.M."/>
            <person name="Grigoriev I.V."/>
            <person name="Hibbett D.S."/>
        </authorList>
    </citation>
    <scope>NUCLEOTIDE SEQUENCE [LARGE SCALE GENOMIC DNA]</scope>
    <source>
        <strain evidence="2">CBS 109695</strain>
    </source>
</reference>
<dbReference type="InterPro" id="IPR038213">
    <property type="entry name" value="IFI6/IFI27-like_sf"/>
</dbReference>
<feature type="transmembrane region" description="Helical" evidence="1">
    <location>
        <begin position="151"/>
        <end position="175"/>
    </location>
</feature>
<organism evidence="2">
    <name type="scientific">Athelia psychrophila</name>
    <dbReference type="NCBI Taxonomy" id="1759441"/>
    <lineage>
        <taxon>Eukaryota</taxon>
        <taxon>Fungi</taxon>
        <taxon>Dikarya</taxon>
        <taxon>Basidiomycota</taxon>
        <taxon>Agaricomycotina</taxon>
        <taxon>Agaricomycetes</taxon>
        <taxon>Agaricomycetidae</taxon>
        <taxon>Atheliales</taxon>
        <taxon>Atheliaceae</taxon>
        <taxon>Athelia</taxon>
    </lineage>
</organism>
<evidence type="ECO:0000313" key="2">
    <source>
        <dbReference type="EMBL" id="KZP21650.1"/>
    </source>
</evidence>
<dbReference type="STRING" id="436010.A0A166K8U4"/>
<dbReference type="EMBL" id="KV417545">
    <property type="protein sequence ID" value="KZP21650.1"/>
    <property type="molecule type" value="Genomic_DNA"/>
</dbReference>
<dbReference type="AlphaFoldDB" id="A0A166K8U4"/>
<feature type="transmembrane region" description="Helical" evidence="1">
    <location>
        <begin position="187"/>
        <end position="213"/>
    </location>
</feature>
<name>A0A166K8U4_9AGAM</name>
<keyword evidence="1" id="KW-0812">Transmembrane</keyword>
<proteinExistence type="predicted"/>